<name>A0AA42B809_9GAMM</name>
<accession>A0AA42B809</accession>
<dbReference type="RefSeq" id="WP_251261368.1">
    <property type="nucleotide sequence ID" value="NZ_JAMQGP010000003.1"/>
</dbReference>
<dbReference type="Pfam" id="PF00067">
    <property type="entry name" value="p450"/>
    <property type="match status" value="1"/>
</dbReference>
<dbReference type="CDD" id="cd20612">
    <property type="entry name" value="CYP_LDS-like_C"/>
    <property type="match status" value="1"/>
</dbReference>
<comment type="cofactor">
    <cofactor evidence="1">
        <name>heme</name>
        <dbReference type="ChEBI" id="CHEBI:30413"/>
    </cofactor>
</comment>
<evidence type="ECO:0000256" key="1">
    <source>
        <dbReference type="ARBA" id="ARBA00001971"/>
    </source>
</evidence>
<dbReference type="EMBL" id="JAMQGP010000003">
    <property type="protein sequence ID" value="MCM2679958.1"/>
    <property type="molecule type" value="Genomic_DNA"/>
</dbReference>
<dbReference type="GO" id="GO:0020037">
    <property type="term" value="F:heme binding"/>
    <property type="evidence" value="ECO:0007669"/>
    <property type="project" value="InterPro"/>
</dbReference>
<dbReference type="SUPFAM" id="SSF48264">
    <property type="entry name" value="Cytochrome P450"/>
    <property type="match status" value="1"/>
</dbReference>
<dbReference type="PANTHER" id="PTHR46696">
    <property type="entry name" value="P450, PUTATIVE (EUROFUNG)-RELATED"/>
    <property type="match status" value="1"/>
</dbReference>
<evidence type="ECO:0000313" key="4">
    <source>
        <dbReference type="Proteomes" id="UP001165393"/>
    </source>
</evidence>
<dbReference type="PANTHER" id="PTHR46696:SF1">
    <property type="entry name" value="CYTOCHROME P450 YJIB-RELATED"/>
    <property type="match status" value="1"/>
</dbReference>
<comment type="caution">
    <text evidence="3">The sequence shown here is derived from an EMBL/GenBank/DDBJ whole genome shotgun (WGS) entry which is preliminary data.</text>
</comment>
<protein>
    <submittedName>
        <fullName evidence="3">Cytochrome P450</fullName>
    </submittedName>
</protein>
<comment type="similarity">
    <text evidence="2">Belongs to the cytochrome P450 family.</text>
</comment>
<dbReference type="Proteomes" id="UP001165393">
    <property type="component" value="Unassembled WGS sequence"/>
</dbReference>
<dbReference type="InterPro" id="IPR036396">
    <property type="entry name" value="Cyt_P450_sf"/>
</dbReference>
<sequence length="408" mass="46695">MSQSSAKKGLAARFIEYMLTQKPDLFFKILRNTIPVFGNTKTGPVFITRFNDVQEALTRPEVFRVMYAPMMDPSVGPFMLGRDGTTINQRDKGIMRSLIQREDIPKIKAISAKLADQAVSSQLDKKQIEVVNTVSRWVPVRLTCEYFGFTGPNDESMFRWSRATQYDMFHNQDNDPQVHQENIEAGAQMKDFLTELLPKRRQEIGDNPDLDDILSRLLKSRFDDSIKFDESRIMTNIMGTLVGGIETTSQAVVQILEQLFKRPEILEQAKKLAANDDDKQLYQYCWEALRFNPINPFVMRQCAKDYKIASGSWRSKTIKAGAVVLVSGRSAMRDGRQVPCANDFCIDRPDYHYMHMGYGEHTCLGDMVGRIEITQMVKRLLLLPNVRPVSEIDFEGGPFPERYVIAFD</sequence>
<dbReference type="GO" id="GO:0004497">
    <property type="term" value="F:monooxygenase activity"/>
    <property type="evidence" value="ECO:0007669"/>
    <property type="project" value="InterPro"/>
</dbReference>
<evidence type="ECO:0000313" key="3">
    <source>
        <dbReference type="EMBL" id="MCM2679958.1"/>
    </source>
</evidence>
<dbReference type="GO" id="GO:0005506">
    <property type="term" value="F:iron ion binding"/>
    <property type="evidence" value="ECO:0007669"/>
    <property type="project" value="InterPro"/>
</dbReference>
<keyword evidence="4" id="KW-1185">Reference proteome</keyword>
<dbReference type="Gene3D" id="1.10.630.10">
    <property type="entry name" value="Cytochrome P450"/>
    <property type="match status" value="1"/>
</dbReference>
<reference evidence="3 4" key="1">
    <citation type="journal article" date="2013" name="Antonie Van Leeuwenhoek">
        <title>Echinimonas agarilytica gen. nov., sp. nov., a new gammaproteobacterium isolated from the sea urchin Strongylocentrotus intermedius.</title>
        <authorList>
            <person name="Nedashkovskaya O.I."/>
            <person name="Stenkova A.M."/>
            <person name="Zhukova N.V."/>
            <person name="Van Trappen S."/>
            <person name="Lee J.S."/>
            <person name="Kim S.B."/>
        </authorList>
    </citation>
    <scope>NUCLEOTIDE SEQUENCE [LARGE SCALE GENOMIC DNA]</scope>
    <source>
        <strain evidence="3 4">KMM 6351</strain>
    </source>
</reference>
<organism evidence="3 4">
    <name type="scientific">Echinimonas agarilytica</name>
    <dbReference type="NCBI Taxonomy" id="1215918"/>
    <lineage>
        <taxon>Bacteria</taxon>
        <taxon>Pseudomonadati</taxon>
        <taxon>Pseudomonadota</taxon>
        <taxon>Gammaproteobacteria</taxon>
        <taxon>Alteromonadales</taxon>
        <taxon>Echinimonadaceae</taxon>
        <taxon>Echinimonas</taxon>
    </lineage>
</organism>
<evidence type="ECO:0000256" key="2">
    <source>
        <dbReference type="ARBA" id="ARBA00010617"/>
    </source>
</evidence>
<gene>
    <name evidence="3" type="ORF">NAF29_09800</name>
</gene>
<dbReference type="InterPro" id="IPR001128">
    <property type="entry name" value="Cyt_P450"/>
</dbReference>
<dbReference type="AlphaFoldDB" id="A0AA42B809"/>
<proteinExistence type="inferred from homology"/>
<dbReference type="GO" id="GO:0016705">
    <property type="term" value="F:oxidoreductase activity, acting on paired donors, with incorporation or reduction of molecular oxygen"/>
    <property type="evidence" value="ECO:0007669"/>
    <property type="project" value="InterPro"/>
</dbReference>